<proteinExistence type="inferred from homology"/>
<dbReference type="InterPro" id="IPR002836">
    <property type="entry name" value="PDCD5-like"/>
</dbReference>
<dbReference type="PANTHER" id="PTHR10840">
    <property type="entry name" value="PROGRAMMED CELL DEATH PROTEIN 5"/>
    <property type="match status" value="1"/>
</dbReference>
<dbReference type="Pfam" id="PF01984">
    <property type="entry name" value="dsDNA_bind"/>
    <property type="match status" value="1"/>
</dbReference>
<dbReference type="GO" id="GO:0003677">
    <property type="term" value="F:DNA binding"/>
    <property type="evidence" value="ECO:0007669"/>
    <property type="project" value="InterPro"/>
</dbReference>
<accession>A0A292PHU1</accession>
<evidence type="ECO:0000313" key="3">
    <source>
        <dbReference type="EMBL" id="CUS06736.1"/>
    </source>
</evidence>
<dbReference type="InterPro" id="IPR036883">
    <property type="entry name" value="PDCD5-like_sf"/>
</dbReference>
<evidence type="ECO:0008006" key="5">
    <source>
        <dbReference type="Google" id="ProtNLM"/>
    </source>
</evidence>
<evidence type="ECO:0000256" key="2">
    <source>
        <dbReference type="SAM" id="MobiDB-lite"/>
    </source>
</evidence>
<evidence type="ECO:0000256" key="1">
    <source>
        <dbReference type="ARBA" id="ARBA00010490"/>
    </source>
</evidence>
<reference evidence="3" key="1">
    <citation type="submission" date="2015-10" db="EMBL/GenBank/DDBJ databases">
        <authorList>
            <person name="Regsiter A."/>
            <person name="william w."/>
        </authorList>
    </citation>
    <scope>NUCLEOTIDE SEQUENCE</scope>
    <source>
        <strain evidence="3">Montdore</strain>
    </source>
</reference>
<organism evidence="3 4">
    <name type="scientific">Tuber aestivum</name>
    <name type="common">summer truffle</name>
    <dbReference type="NCBI Taxonomy" id="59557"/>
    <lineage>
        <taxon>Eukaryota</taxon>
        <taxon>Fungi</taxon>
        <taxon>Dikarya</taxon>
        <taxon>Ascomycota</taxon>
        <taxon>Pezizomycotina</taxon>
        <taxon>Pezizomycetes</taxon>
        <taxon>Pezizales</taxon>
        <taxon>Tuberaceae</taxon>
        <taxon>Tuber</taxon>
    </lineage>
</organism>
<protein>
    <recommendedName>
        <fullName evidence="5">Programmed cell death protein 5</fullName>
    </recommendedName>
</protein>
<feature type="compositionally biased region" description="Basic and acidic residues" evidence="2">
    <location>
        <begin position="45"/>
        <end position="57"/>
    </location>
</feature>
<dbReference type="PIRSF" id="PIRSF015730">
    <property type="entry name" value="TFAR19"/>
    <property type="match status" value="1"/>
</dbReference>
<name>A0A292PHU1_9PEZI</name>
<dbReference type="EMBL" id="LN891397">
    <property type="protein sequence ID" value="CUS06736.1"/>
    <property type="molecule type" value="Genomic_DNA"/>
</dbReference>
<dbReference type="AlphaFoldDB" id="A0A292PHU1"/>
<sequence length="142" mass="16443">MVRLPTFPFSPNHRLYHVDRVGIDLQKIRQARMQELAQQGQGEGGNDKKQQEDEARKSIISQILTPEAVDRLGRIAMVKESRARDLENRLIMMARSNQIRQRVTEEDLIALINAIDEKKTTEQKVVFSRRKGVLDDDDDFDL</sequence>
<dbReference type="GO" id="GO:0005634">
    <property type="term" value="C:nucleus"/>
    <property type="evidence" value="ECO:0007669"/>
    <property type="project" value="TreeGrafter"/>
</dbReference>
<dbReference type="PANTHER" id="PTHR10840:SF0">
    <property type="entry name" value="PROGRAMMED CELL DEATH PROTEIN 5"/>
    <property type="match status" value="1"/>
</dbReference>
<dbReference type="GO" id="GO:0005829">
    <property type="term" value="C:cytosol"/>
    <property type="evidence" value="ECO:0007669"/>
    <property type="project" value="TreeGrafter"/>
</dbReference>
<keyword evidence="4" id="KW-1185">Reference proteome</keyword>
<comment type="similarity">
    <text evidence="1">Belongs to the PDCD5 family.</text>
</comment>
<dbReference type="Proteomes" id="UP001412239">
    <property type="component" value="Unassembled WGS sequence"/>
</dbReference>
<evidence type="ECO:0000313" key="4">
    <source>
        <dbReference type="Proteomes" id="UP001412239"/>
    </source>
</evidence>
<dbReference type="SUPFAM" id="SSF46950">
    <property type="entry name" value="Double-stranded DNA-binding domain"/>
    <property type="match status" value="1"/>
</dbReference>
<dbReference type="Gene3D" id="1.10.8.140">
    <property type="entry name" value="PDCD5-like"/>
    <property type="match status" value="1"/>
</dbReference>
<feature type="region of interest" description="Disordered" evidence="2">
    <location>
        <begin position="36"/>
        <end position="57"/>
    </location>
</feature>
<gene>
    <name evidence="3" type="ORF">GSTUAT00009181001</name>
</gene>